<name>A0A3D8QK22_9HELO</name>
<dbReference type="InterPro" id="IPR019775">
    <property type="entry name" value="WD40_repeat_CS"/>
</dbReference>
<dbReference type="InterPro" id="IPR036322">
    <property type="entry name" value="WD40_repeat_dom_sf"/>
</dbReference>
<feature type="repeat" description="WD" evidence="3">
    <location>
        <begin position="1046"/>
        <end position="1087"/>
    </location>
</feature>
<dbReference type="InterPro" id="IPR050349">
    <property type="entry name" value="WD_LIS1/nudF_dynein_reg"/>
</dbReference>
<dbReference type="SMART" id="SM00320">
    <property type="entry name" value="WD40"/>
    <property type="match status" value="8"/>
</dbReference>
<feature type="repeat" description="WD" evidence="3">
    <location>
        <begin position="1214"/>
        <end position="1255"/>
    </location>
</feature>
<dbReference type="InterPro" id="IPR056125">
    <property type="entry name" value="DUF7708"/>
</dbReference>
<dbReference type="PROSITE" id="PS00678">
    <property type="entry name" value="WD_REPEATS_1"/>
    <property type="match status" value="6"/>
</dbReference>
<dbReference type="Pfam" id="PF24883">
    <property type="entry name" value="NPHP3_N"/>
    <property type="match status" value="1"/>
</dbReference>
<dbReference type="InterPro" id="IPR020472">
    <property type="entry name" value="WD40_PAC1"/>
</dbReference>
<dbReference type="PANTHER" id="PTHR44129">
    <property type="entry name" value="WD REPEAT-CONTAINING PROTEIN POP1"/>
    <property type="match status" value="1"/>
</dbReference>
<dbReference type="STRING" id="1849047.A0A3D8QK22"/>
<accession>A0A3D8QK22</accession>
<organism evidence="5 6">
    <name type="scientific">Coleophoma cylindrospora</name>
    <dbReference type="NCBI Taxonomy" id="1849047"/>
    <lineage>
        <taxon>Eukaryota</taxon>
        <taxon>Fungi</taxon>
        <taxon>Dikarya</taxon>
        <taxon>Ascomycota</taxon>
        <taxon>Pezizomycotina</taxon>
        <taxon>Leotiomycetes</taxon>
        <taxon>Helotiales</taxon>
        <taxon>Dermateaceae</taxon>
        <taxon>Coleophoma</taxon>
    </lineage>
</organism>
<evidence type="ECO:0000313" key="6">
    <source>
        <dbReference type="Proteomes" id="UP000256645"/>
    </source>
</evidence>
<dbReference type="PROSITE" id="PS50837">
    <property type="entry name" value="NACHT"/>
    <property type="match status" value="1"/>
</dbReference>
<feature type="repeat" description="WD" evidence="3">
    <location>
        <begin position="1172"/>
        <end position="1213"/>
    </location>
</feature>
<protein>
    <recommendedName>
        <fullName evidence="4">NACHT domain-containing protein</fullName>
    </recommendedName>
</protein>
<dbReference type="Gene3D" id="2.130.10.10">
    <property type="entry name" value="YVTN repeat-like/Quinoprotein amine dehydrogenase"/>
    <property type="match status" value="4"/>
</dbReference>
<feature type="repeat" description="WD" evidence="3">
    <location>
        <begin position="1088"/>
        <end position="1129"/>
    </location>
</feature>
<dbReference type="InterPro" id="IPR007111">
    <property type="entry name" value="NACHT_NTPase"/>
</dbReference>
<feature type="repeat" description="WD" evidence="3">
    <location>
        <begin position="940"/>
        <end position="981"/>
    </location>
</feature>
<evidence type="ECO:0000313" key="5">
    <source>
        <dbReference type="EMBL" id="RDW62068.1"/>
    </source>
</evidence>
<feature type="domain" description="NACHT" evidence="4">
    <location>
        <begin position="375"/>
        <end position="532"/>
    </location>
</feature>
<dbReference type="OrthoDB" id="674604at2759"/>
<keyword evidence="2" id="KW-0677">Repeat</keyword>
<dbReference type="SUPFAM" id="SSF50978">
    <property type="entry name" value="WD40 repeat-like"/>
    <property type="match status" value="2"/>
</dbReference>
<dbReference type="InterPro" id="IPR056884">
    <property type="entry name" value="NPHP3-like_N"/>
</dbReference>
<proteinExistence type="predicted"/>
<evidence type="ECO:0000256" key="3">
    <source>
        <dbReference type="PROSITE-ProRule" id="PRU00221"/>
    </source>
</evidence>
<dbReference type="Pfam" id="PF24809">
    <property type="entry name" value="DUF7708"/>
    <property type="match status" value="1"/>
</dbReference>
<evidence type="ECO:0000256" key="2">
    <source>
        <dbReference type="ARBA" id="ARBA00022737"/>
    </source>
</evidence>
<reference evidence="5 6" key="1">
    <citation type="journal article" date="2018" name="IMA Fungus">
        <title>IMA Genome-F 9: Draft genome sequence of Annulohypoxylon stygium, Aspergillus mulundensis, Berkeleyomyces basicola (syn. Thielaviopsis basicola), Ceratocystis smalleyi, two Cercospora beticola strains, Coleophoma cylindrospora, Fusarium fracticaudum, Phialophora cf. hyalina, and Morchella septimelata.</title>
        <authorList>
            <person name="Wingfield B.D."/>
            <person name="Bills G.F."/>
            <person name="Dong Y."/>
            <person name="Huang W."/>
            <person name="Nel W.J."/>
            <person name="Swalarsk-Parry B.S."/>
            <person name="Vaghefi N."/>
            <person name="Wilken P.M."/>
            <person name="An Z."/>
            <person name="de Beer Z.W."/>
            <person name="De Vos L."/>
            <person name="Chen L."/>
            <person name="Duong T.A."/>
            <person name="Gao Y."/>
            <person name="Hammerbacher A."/>
            <person name="Kikkert J.R."/>
            <person name="Li Y."/>
            <person name="Li H."/>
            <person name="Li K."/>
            <person name="Li Q."/>
            <person name="Liu X."/>
            <person name="Ma X."/>
            <person name="Naidoo K."/>
            <person name="Pethybridge S.J."/>
            <person name="Sun J."/>
            <person name="Steenkamp E.T."/>
            <person name="van der Nest M.A."/>
            <person name="van Wyk S."/>
            <person name="Wingfield M.J."/>
            <person name="Xiong C."/>
            <person name="Yue Q."/>
            <person name="Zhang X."/>
        </authorList>
    </citation>
    <scope>NUCLEOTIDE SEQUENCE [LARGE SCALE GENOMIC DNA]</scope>
    <source>
        <strain evidence="5 6">BP6252</strain>
    </source>
</reference>
<dbReference type="SUPFAM" id="SSF52540">
    <property type="entry name" value="P-loop containing nucleoside triphosphate hydrolases"/>
    <property type="match status" value="1"/>
</dbReference>
<evidence type="ECO:0000256" key="1">
    <source>
        <dbReference type="ARBA" id="ARBA00022574"/>
    </source>
</evidence>
<dbReference type="InterPro" id="IPR015943">
    <property type="entry name" value="WD40/YVTN_repeat-like_dom_sf"/>
</dbReference>
<feature type="repeat" description="WD" evidence="3">
    <location>
        <begin position="1130"/>
        <end position="1171"/>
    </location>
</feature>
<dbReference type="InterPro" id="IPR027417">
    <property type="entry name" value="P-loop_NTPase"/>
</dbReference>
<evidence type="ECO:0000259" key="4">
    <source>
        <dbReference type="PROSITE" id="PS50837"/>
    </source>
</evidence>
<dbReference type="PRINTS" id="PR00320">
    <property type="entry name" value="GPROTEINBRPT"/>
</dbReference>
<dbReference type="Gene3D" id="3.40.50.300">
    <property type="entry name" value="P-loop containing nucleotide triphosphate hydrolases"/>
    <property type="match status" value="1"/>
</dbReference>
<dbReference type="Pfam" id="PF00400">
    <property type="entry name" value="WD40"/>
    <property type="match status" value="7"/>
</dbReference>
<dbReference type="PROSITE" id="PS50294">
    <property type="entry name" value="WD_REPEATS_REGION"/>
    <property type="match status" value="7"/>
</dbReference>
<dbReference type="CDD" id="cd00200">
    <property type="entry name" value="WD40"/>
    <property type="match status" value="1"/>
</dbReference>
<gene>
    <name evidence="5" type="ORF">BP6252_11501</name>
</gene>
<dbReference type="Proteomes" id="UP000256645">
    <property type="component" value="Unassembled WGS sequence"/>
</dbReference>
<feature type="repeat" description="WD" evidence="3">
    <location>
        <begin position="982"/>
        <end position="1023"/>
    </location>
</feature>
<dbReference type="InterPro" id="IPR001680">
    <property type="entry name" value="WD40_rpt"/>
</dbReference>
<keyword evidence="6" id="KW-1185">Reference proteome</keyword>
<keyword evidence="1 3" id="KW-0853">WD repeat</keyword>
<sequence length="1370" mass="152821">MSRPSSQTANPSKRERFCCFPLGSRAPSSTARSPSSLAAHVSFAIPLSTSPSTVHLPMITAAPSSSLQLVSNSSNLSLLEEALKLLSDDDRTIIQNHTLPTAGEIDSALVQTIAAAKVMQQRCIEKRWALEFAGRTVTLKDKADKVIGWLNRFKSVGDIVVNVDPIHAGLPWAGICFLLEAAVSEANQMNSLLVGCETVLYIANRLKAYADFLQGLPTTLTRTNFKTSLTKLYAHIFGFLAKAIKIYQASTFERSFKAFWSIDEIQEFEKSCDQLGREVEIEASNCDRTLSAQDRVRTEELQINLSKILEDLKGFRTIQDSLDRIEINHYLDKMPYAKGATFDAYGQTRTTCHHETRVDLLHRIKTWARDPLSKHIFWLNGMAGIGKSTISQTFAEWLSKQDNVNLGASFFFKRNEGDRGSAFRFFPTIVKQLVGRLPGLDVFIADAIKSDPFIFDKSLSEQFTKLLNEPLKKVNITNSSHLTLILVVDALDECETKNQIGTSDIEVILKLWPQLSQPRTVRLKLFLTSRPDLPTRLGFRYMSVNDYQDMVLHDEKEVPLATIQHDIMVFLADEFSKIRKHYNTALCSKTPLEDTWPGQNILQDLVDMAIPLFIIAATVCRYVSDVKQPPRRKLERILDFQKQNQLGQLKQMEQTYLPVLTQHVGTFSETYDENEYYEQFRRIVGSIVTLAEPLSITSLESLLGMDQDVIERHLDDLQSVLHVPKDNIMPVRTLHLSFREFLLSDKLQDRPFGVNGPATHRMLLNKCLELLSQPDGLRENICGLTYPGQPRGEVSSTIVNQRLSPALQYACKYWVYHAQHSQTQIRDDDEVHKFITKYFLNWLEALALIDRISKAVEQVHILQSLTLLDASHNLSMFLEDARRTILAYRNITDLAPLQIYSSAIIFTPQKSTIRNIYQVPRWIDTCPITPSSWDTELQTLEGHSDWVTSVAFSHDSKLLASASEDLTVKIWDASTGSLQQTLEGHSNRVTSVAFSHDSKLLASASDDWTVNIWDASTGSLQQTLEGHSGQTVKIWDASTGSLQQTLEGHSDQVTSVAFSHDSKLLASASEDETVKIWDASTGSLQQTLEGHSDWVTSVAFSHDSKLLASASIDETVKIWDASTGSLQQTLEGHSDRVISVAFSHDSKLLASASEDETVKIWDASTGSLQQTLKGHSGQVTSVSFSHDSKLLASASIDETVKIWDASTGSLQQTLEGHGDSVTSVSFSHDSKLLASASRYNTVKIWDVSTGSLQQTLKDHSSGANSVAALGFNTSNSDLVTDLDRIRVDIARSSNLSSSSQEGSNNSNFERLGIRGSWITWNGQNLLWIPPSFRANCHRISPSMSLVATGCLSGKVYFIEFSLAILTSYLR</sequence>
<dbReference type="EMBL" id="PDLM01000014">
    <property type="protein sequence ID" value="RDW62068.1"/>
    <property type="molecule type" value="Genomic_DNA"/>
</dbReference>
<comment type="caution">
    <text evidence="5">The sequence shown here is derived from an EMBL/GenBank/DDBJ whole genome shotgun (WGS) entry which is preliminary data.</text>
</comment>
<dbReference type="PROSITE" id="PS50082">
    <property type="entry name" value="WD_REPEATS_2"/>
    <property type="match status" value="7"/>
</dbReference>